<protein>
    <recommendedName>
        <fullName evidence="5">Elongator complex protein 4</fullName>
    </recommendedName>
</protein>
<dbReference type="GO" id="GO:0002098">
    <property type="term" value="P:tRNA wobble uridine modification"/>
    <property type="evidence" value="ECO:0007669"/>
    <property type="project" value="InterPro"/>
</dbReference>
<dbReference type="PANTHER" id="PTHR12896:SF1">
    <property type="entry name" value="ELONGATOR COMPLEX PROTEIN 4"/>
    <property type="match status" value="1"/>
</dbReference>
<dbReference type="STRING" id="133383.A0A1R0GYA9"/>
<evidence type="ECO:0000256" key="1">
    <source>
        <dbReference type="ARBA" id="ARBA00004123"/>
    </source>
</evidence>
<evidence type="ECO:0000256" key="3">
    <source>
        <dbReference type="ARBA" id="ARBA00005043"/>
    </source>
</evidence>
<evidence type="ECO:0000256" key="6">
    <source>
        <dbReference type="ARBA" id="ARBA00022490"/>
    </source>
</evidence>
<dbReference type="GO" id="GO:0033588">
    <property type="term" value="C:elongator holoenzyme complex"/>
    <property type="evidence" value="ECO:0007669"/>
    <property type="project" value="InterPro"/>
</dbReference>
<dbReference type="AlphaFoldDB" id="A0A1R0GYA9"/>
<dbReference type="UniPathway" id="UPA00988"/>
<dbReference type="CDD" id="cd19494">
    <property type="entry name" value="Elp4"/>
    <property type="match status" value="1"/>
</dbReference>
<comment type="similarity">
    <text evidence="4">Belongs to the ELP4 family.</text>
</comment>
<dbReference type="GO" id="GO:0008023">
    <property type="term" value="C:transcription elongation factor complex"/>
    <property type="evidence" value="ECO:0007669"/>
    <property type="project" value="TreeGrafter"/>
</dbReference>
<keyword evidence="8" id="KW-0539">Nucleus</keyword>
<dbReference type="Gene3D" id="3.40.50.300">
    <property type="entry name" value="P-loop containing nucleotide triphosphate hydrolases"/>
    <property type="match status" value="1"/>
</dbReference>
<evidence type="ECO:0000256" key="7">
    <source>
        <dbReference type="ARBA" id="ARBA00022694"/>
    </source>
</evidence>
<keyword evidence="10" id="KW-1185">Reference proteome</keyword>
<reference evidence="9 10" key="1">
    <citation type="journal article" date="2016" name="Mol. Biol. Evol.">
        <title>Genome-Wide Survey of Gut Fungi (Harpellales) Reveals the First Horizontally Transferred Ubiquitin Gene from a Mosquito Host.</title>
        <authorList>
            <person name="Wang Y."/>
            <person name="White M.M."/>
            <person name="Kvist S."/>
            <person name="Moncalvo J.M."/>
        </authorList>
    </citation>
    <scope>NUCLEOTIDE SEQUENCE [LARGE SCALE GENOMIC DNA]</scope>
    <source>
        <strain evidence="9 10">ALG-7-W6</strain>
    </source>
</reference>
<evidence type="ECO:0000313" key="10">
    <source>
        <dbReference type="Proteomes" id="UP000187455"/>
    </source>
</evidence>
<accession>A0A1R0GYA9</accession>
<name>A0A1R0GYA9_9FUNG</name>
<keyword evidence="6" id="KW-0963">Cytoplasm</keyword>
<dbReference type="Proteomes" id="UP000187455">
    <property type="component" value="Unassembled WGS sequence"/>
</dbReference>
<comment type="pathway">
    <text evidence="3">tRNA modification; 5-methoxycarbonylmethyl-2-thiouridine-tRNA biosynthesis.</text>
</comment>
<proteinExistence type="inferred from homology"/>
<sequence>MSFKKIGSIGGQIGLPSGTKLVGSNSLVLVSSGISSLDDVLGGGLAVGTILLVEEDRMTGYSQILQSIFEAQSVCSNHKLFVAKTGLETKKDLVLPKRIDKQTPVSAEKSADMKIAWRYNKSNPVAVDLNVKTSGSEQDTYCHEFDLSASMNEGEIENADVDIVNVYDMVKNNTVSGYSQLFSKISQFVENGYSSLDSSKQSGPRRIARISLHSIGSAIWQQASDKEILEFFVGLKGLLRYSYAACMISIPSEAQGEKRKKSGLLRRIEKHCDSVVELESFEGGYVEGSRLLKLQKTKTKSNEEYHGLFHIHKLPCLNSLVPPASKLSILARSGGGSTNNLAFRLRRKKFSIETYHLPIEGGSSERRVPESQSATKLDF</sequence>
<evidence type="ECO:0000256" key="4">
    <source>
        <dbReference type="ARBA" id="ARBA00007573"/>
    </source>
</evidence>
<dbReference type="EMBL" id="LSSL01002129">
    <property type="protein sequence ID" value="OLY81828.1"/>
    <property type="molecule type" value="Genomic_DNA"/>
</dbReference>
<dbReference type="OrthoDB" id="289162at2759"/>
<dbReference type="GO" id="GO:0005737">
    <property type="term" value="C:cytoplasm"/>
    <property type="evidence" value="ECO:0007669"/>
    <property type="project" value="UniProtKB-SubCell"/>
</dbReference>
<comment type="subcellular location">
    <subcellularLocation>
        <location evidence="2">Cytoplasm</location>
    </subcellularLocation>
    <subcellularLocation>
        <location evidence="1">Nucleus</location>
    </subcellularLocation>
</comment>
<evidence type="ECO:0000256" key="5">
    <source>
        <dbReference type="ARBA" id="ARBA00020265"/>
    </source>
</evidence>
<organism evidence="9 10">
    <name type="scientific">Smittium mucronatum</name>
    <dbReference type="NCBI Taxonomy" id="133383"/>
    <lineage>
        <taxon>Eukaryota</taxon>
        <taxon>Fungi</taxon>
        <taxon>Fungi incertae sedis</taxon>
        <taxon>Zoopagomycota</taxon>
        <taxon>Kickxellomycotina</taxon>
        <taxon>Harpellomycetes</taxon>
        <taxon>Harpellales</taxon>
        <taxon>Legeriomycetaceae</taxon>
        <taxon>Smittium</taxon>
    </lineage>
</organism>
<gene>
    <name evidence="9" type="ORF">AYI68_g4066</name>
</gene>
<dbReference type="Pfam" id="PF05625">
    <property type="entry name" value="PAXNEB"/>
    <property type="match status" value="1"/>
</dbReference>
<dbReference type="InterPro" id="IPR027417">
    <property type="entry name" value="P-loop_NTPase"/>
</dbReference>
<evidence type="ECO:0000256" key="8">
    <source>
        <dbReference type="ARBA" id="ARBA00023242"/>
    </source>
</evidence>
<dbReference type="PANTHER" id="PTHR12896">
    <property type="entry name" value="PAX6 NEIGHBOR PROTEIN PAXNEB"/>
    <property type="match status" value="1"/>
</dbReference>
<keyword evidence="7" id="KW-0819">tRNA processing</keyword>
<dbReference type="InterPro" id="IPR008728">
    <property type="entry name" value="Elongator_complex_protein_4"/>
</dbReference>
<comment type="caution">
    <text evidence="9">The sequence shown here is derived from an EMBL/GenBank/DDBJ whole genome shotgun (WGS) entry which is preliminary data.</text>
</comment>
<evidence type="ECO:0000313" key="9">
    <source>
        <dbReference type="EMBL" id="OLY81828.1"/>
    </source>
</evidence>
<evidence type="ECO:0000256" key="2">
    <source>
        <dbReference type="ARBA" id="ARBA00004496"/>
    </source>
</evidence>